<feature type="domain" description="Glycosyltransferase 2-like" evidence="6">
    <location>
        <begin position="7"/>
        <end position="141"/>
    </location>
</feature>
<evidence type="ECO:0000256" key="5">
    <source>
        <dbReference type="ARBA" id="ARBA00023136"/>
    </source>
</evidence>
<evidence type="ECO:0000256" key="1">
    <source>
        <dbReference type="ARBA" id="ARBA00004236"/>
    </source>
</evidence>
<evidence type="ECO:0000259" key="6">
    <source>
        <dbReference type="Pfam" id="PF00535"/>
    </source>
</evidence>
<gene>
    <name evidence="7" type="ORF">MECH1_V1_2242</name>
</gene>
<keyword evidence="4 7" id="KW-0808">Transferase</keyword>
<dbReference type="Proteomes" id="UP001497493">
    <property type="component" value="Chromosome"/>
</dbReference>
<keyword evidence="8" id="KW-1185">Reference proteome</keyword>
<reference evidence="7 8" key="1">
    <citation type="submission" date="2024-04" db="EMBL/GenBank/DDBJ databases">
        <authorList>
            <person name="Cremers G."/>
        </authorList>
    </citation>
    <scope>NUCLEOTIDE SEQUENCE [LARGE SCALE GENOMIC DNA]</scope>
    <source>
        <strain evidence="7">MeCH1-AG</strain>
    </source>
</reference>
<comment type="subcellular location">
    <subcellularLocation>
        <location evidence="1">Cell membrane</location>
    </subcellularLocation>
</comment>
<name>A0ABM9NK64_9GAMM</name>
<dbReference type="InterPro" id="IPR029044">
    <property type="entry name" value="Nucleotide-diphossugar_trans"/>
</dbReference>
<dbReference type="InterPro" id="IPR001173">
    <property type="entry name" value="Glyco_trans_2-like"/>
</dbReference>
<dbReference type="EMBL" id="OZ026884">
    <property type="protein sequence ID" value="CAL1241018.1"/>
    <property type="molecule type" value="Genomic_DNA"/>
</dbReference>
<dbReference type="SUPFAM" id="SSF53448">
    <property type="entry name" value="Nucleotide-diphospho-sugar transferases"/>
    <property type="match status" value="1"/>
</dbReference>
<dbReference type="PANTHER" id="PTHR43646">
    <property type="entry name" value="GLYCOSYLTRANSFERASE"/>
    <property type="match status" value="1"/>
</dbReference>
<keyword evidence="2" id="KW-1003">Cell membrane</keyword>
<sequence length="243" mass="27865">MKPCDVTVIVPTRNEEGNIRGLLGSLPDDCHLVVVDAGEDRTADIVLETRPERTLVVRRRSTIPEARQIGTELAKTEWLLFTDADVMFPPDYFQNLPRYAGYDCVYGAKLSRDRFRRYYRWIARGQRLCQAFGIPAVTGSNLVVRREVVLSAGGFDPELVCNEDSELGWRIRRAGYRIAFAEDLPVFATDHRRLERGALRKTAHSVFRCLLLYFDLIPARWRRRDWGYWSRSGQGGNSPPLSD</sequence>
<dbReference type="PANTHER" id="PTHR43646:SF2">
    <property type="entry name" value="GLYCOSYLTRANSFERASE 2-LIKE DOMAIN-CONTAINING PROTEIN"/>
    <property type="match status" value="1"/>
</dbReference>
<organism evidence="7 8">
    <name type="scientific">Candidatus Methylocalor cossyra</name>
    <dbReference type="NCBI Taxonomy" id="3108543"/>
    <lineage>
        <taxon>Bacteria</taxon>
        <taxon>Pseudomonadati</taxon>
        <taxon>Pseudomonadota</taxon>
        <taxon>Gammaproteobacteria</taxon>
        <taxon>Methylococcales</taxon>
        <taxon>Methylococcaceae</taxon>
        <taxon>Candidatus Methylocalor</taxon>
    </lineage>
</organism>
<keyword evidence="3" id="KW-0328">Glycosyltransferase</keyword>
<evidence type="ECO:0000313" key="7">
    <source>
        <dbReference type="EMBL" id="CAL1241018.1"/>
    </source>
</evidence>
<evidence type="ECO:0000313" key="8">
    <source>
        <dbReference type="Proteomes" id="UP001497493"/>
    </source>
</evidence>
<accession>A0ABM9NK64</accession>
<dbReference type="RefSeq" id="WP_348757553.1">
    <property type="nucleotide sequence ID" value="NZ_OZ026884.1"/>
</dbReference>
<evidence type="ECO:0000256" key="3">
    <source>
        <dbReference type="ARBA" id="ARBA00022676"/>
    </source>
</evidence>
<dbReference type="GO" id="GO:0016740">
    <property type="term" value="F:transferase activity"/>
    <property type="evidence" value="ECO:0007669"/>
    <property type="project" value="UniProtKB-KW"/>
</dbReference>
<evidence type="ECO:0000256" key="2">
    <source>
        <dbReference type="ARBA" id="ARBA00022475"/>
    </source>
</evidence>
<dbReference type="Gene3D" id="3.90.550.10">
    <property type="entry name" value="Spore Coat Polysaccharide Biosynthesis Protein SpsA, Chain A"/>
    <property type="match status" value="1"/>
</dbReference>
<keyword evidence="5" id="KW-0472">Membrane</keyword>
<protein>
    <submittedName>
        <fullName evidence="7">Glycosyl transferase family 2</fullName>
    </submittedName>
</protein>
<proteinExistence type="predicted"/>
<evidence type="ECO:0000256" key="4">
    <source>
        <dbReference type="ARBA" id="ARBA00022679"/>
    </source>
</evidence>
<dbReference type="Pfam" id="PF00535">
    <property type="entry name" value="Glycos_transf_2"/>
    <property type="match status" value="1"/>
</dbReference>